<organism evidence="1 2">
    <name type="scientific">Thiothrix unzii</name>
    <dbReference type="NCBI Taxonomy" id="111769"/>
    <lineage>
        <taxon>Bacteria</taxon>
        <taxon>Pseudomonadati</taxon>
        <taxon>Pseudomonadota</taxon>
        <taxon>Gammaproteobacteria</taxon>
        <taxon>Thiotrichales</taxon>
        <taxon>Thiotrichaceae</taxon>
        <taxon>Thiothrix</taxon>
    </lineage>
</organism>
<gene>
    <name evidence="1" type="ORF">J9260_12035</name>
</gene>
<accession>A0A975F8M4</accession>
<evidence type="ECO:0000313" key="2">
    <source>
        <dbReference type="Proteomes" id="UP000672009"/>
    </source>
</evidence>
<dbReference type="AlphaFoldDB" id="A0A975F8M4"/>
<sequence>MFYLIDSTECFSASPFEKGGLRGIFFTAHRFPDTLHKEASKLEVLKSITKNHA</sequence>
<protein>
    <submittedName>
        <fullName evidence="1">Uncharacterized protein</fullName>
    </submittedName>
</protein>
<name>A0A975F8M4_9GAMM</name>
<dbReference type="Proteomes" id="UP000672009">
    <property type="component" value="Chromosome"/>
</dbReference>
<dbReference type="EMBL" id="CP072793">
    <property type="protein sequence ID" value="QTR52455.1"/>
    <property type="molecule type" value="Genomic_DNA"/>
</dbReference>
<reference evidence="1" key="1">
    <citation type="submission" date="2021-04" db="EMBL/GenBank/DDBJ databases">
        <title>Genomics, taxonomy and metabolism of representatives of sulfur bacteria of the genus Thiothrix: Thiothrix fructosivorans QT, Thiothrix unzii A1T and three new species, Thiothrix subterranea sp. nov., Thiothrix litoralis sp. nov. and 'Candidatus Thiothrix anitrata' sp. nov.</title>
        <authorList>
            <person name="Ravin N.V."/>
            <person name="Smolyakov D."/>
            <person name="Rudenko T.S."/>
            <person name="Mardanov A.V."/>
            <person name="Beletsky A.V."/>
            <person name="Markov N.D."/>
            <person name="Fomenkov A.I."/>
            <person name="Roberts R.J."/>
            <person name="Karnachuk O.V."/>
            <person name="Novikov A."/>
            <person name="Grabovich M.Y."/>
        </authorList>
    </citation>
    <scope>NUCLEOTIDE SEQUENCE</scope>
    <source>
        <strain evidence="1">A1</strain>
    </source>
</reference>
<dbReference type="RefSeq" id="WP_210218000.1">
    <property type="nucleotide sequence ID" value="NZ_CP072793.1"/>
</dbReference>
<dbReference type="KEGG" id="tun:J9260_12035"/>
<proteinExistence type="predicted"/>
<keyword evidence="2" id="KW-1185">Reference proteome</keyword>
<evidence type="ECO:0000313" key="1">
    <source>
        <dbReference type="EMBL" id="QTR52455.1"/>
    </source>
</evidence>